<dbReference type="Proteomes" id="UP000029385">
    <property type="component" value="Unassembled WGS sequence"/>
</dbReference>
<feature type="domain" description="Response regulatory" evidence="8">
    <location>
        <begin position="37"/>
        <end position="151"/>
    </location>
</feature>
<dbReference type="PANTHER" id="PTHR32071">
    <property type="entry name" value="TRANSCRIPTIONAL REGULATORY PROTEIN"/>
    <property type="match status" value="1"/>
</dbReference>
<evidence type="ECO:0000256" key="1">
    <source>
        <dbReference type="ARBA" id="ARBA00022741"/>
    </source>
</evidence>
<dbReference type="InterPro" id="IPR027417">
    <property type="entry name" value="P-loop_NTPase"/>
</dbReference>
<dbReference type="SUPFAM" id="SSF52172">
    <property type="entry name" value="CheY-like"/>
    <property type="match status" value="1"/>
</dbReference>
<feature type="modified residue" description="4-aspartylphosphate" evidence="6">
    <location>
        <position position="86"/>
    </location>
</feature>
<dbReference type="InterPro" id="IPR025943">
    <property type="entry name" value="Sigma_54_int_dom_ATP-bd_2"/>
</dbReference>
<dbReference type="PANTHER" id="PTHR32071:SF113">
    <property type="entry name" value="ALGINATE BIOSYNTHESIS TRANSCRIPTIONAL REGULATORY PROTEIN ALGB"/>
    <property type="match status" value="1"/>
</dbReference>
<dbReference type="GO" id="GO:0000160">
    <property type="term" value="P:phosphorelay signal transduction system"/>
    <property type="evidence" value="ECO:0007669"/>
    <property type="project" value="InterPro"/>
</dbReference>
<dbReference type="InterPro" id="IPR003593">
    <property type="entry name" value="AAA+_ATPase"/>
</dbReference>
<keyword evidence="4" id="KW-0238">DNA-binding</keyword>
<proteinExistence type="predicted"/>
<dbReference type="SUPFAM" id="SSF46689">
    <property type="entry name" value="Homeodomain-like"/>
    <property type="match status" value="1"/>
</dbReference>
<evidence type="ECO:0000313" key="9">
    <source>
        <dbReference type="EMBL" id="KFN43883.1"/>
    </source>
</evidence>
<dbReference type="PROSITE" id="PS00688">
    <property type="entry name" value="SIGMA54_INTERACT_3"/>
    <property type="match status" value="1"/>
</dbReference>
<dbReference type="InterPro" id="IPR025662">
    <property type="entry name" value="Sigma_54_int_dom_ATP-bd_1"/>
</dbReference>
<keyword evidence="2" id="KW-0067">ATP-binding</keyword>
<evidence type="ECO:0000256" key="2">
    <source>
        <dbReference type="ARBA" id="ARBA00022840"/>
    </source>
</evidence>
<dbReference type="RefSeq" id="WP_022969668.1">
    <property type="nucleotide sequence ID" value="NZ_ATVD01000003.1"/>
</dbReference>
<keyword evidence="5" id="KW-0804">Transcription</keyword>
<dbReference type="PROSITE" id="PS00675">
    <property type="entry name" value="SIGMA54_INTERACT_1"/>
    <property type="match status" value="1"/>
</dbReference>
<keyword evidence="6" id="KW-0597">Phosphoprotein</keyword>
<dbReference type="PROSITE" id="PS50110">
    <property type="entry name" value="RESPONSE_REGULATORY"/>
    <property type="match status" value="1"/>
</dbReference>
<evidence type="ECO:0000256" key="6">
    <source>
        <dbReference type="PROSITE-ProRule" id="PRU00169"/>
    </source>
</evidence>
<dbReference type="InterPro" id="IPR025944">
    <property type="entry name" value="Sigma_54_int_dom_CS"/>
</dbReference>
<dbReference type="PATRIC" id="fig|1121015.4.peg.1093"/>
<dbReference type="GO" id="GO:0006355">
    <property type="term" value="P:regulation of DNA-templated transcription"/>
    <property type="evidence" value="ECO:0007669"/>
    <property type="project" value="InterPro"/>
</dbReference>
<dbReference type="Pfam" id="PF02954">
    <property type="entry name" value="HTH_8"/>
    <property type="match status" value="1"/>
</dbReference>
<sequence length="474" mass="51176">MSARTQGKHKDAAMMAASPLLPEPHLVTSQDKPVAGRILAIDDDRGLLENFALALSQDGYKVVTAETLADGLRLAATQPFHACLLDRNIGHDSGLEALPRLRELAPLMRVIMVTASAGVADAVAAMDRGASDYLVKPCLPEQLRIAVARQVDTRRLLDRLDSLERQAGSDTPELSSKNAAMQAAINLALQVARTDANLLVLGESGTGKGVLAKAIHAHSARAAGALVTINCPSLSAELMESELFGHSKGSFTGAVQNTVGRVSHADGGTLFFDEIGDFPVALQPKLLRFIQDKDYERVGDPVTRKADARIIAATNHDLDALVRDGQFRLDLLYRLNVISITLPPLRERLEDLDDLATGFVRRYAASYGLPARRLTPAALSLLHSYAWPGNVRELQNMMERAVILARGEDIGPDLLAVTGGARNEVQAGALMSLEALERLHIERILAVSDNLESAARTLGIDTSTLYRKRKLYGL</sequence>
<dbReference type="Gene3D" id="1.10.10.60">
    <property type="entry name" value="Homeodomain-like"/>
    <property type="match status" value="1"/>
</dbReference>
<protein>
    <recommendedName>
        <fullName evidence="11">Chemotaxis protein CheY</fullName>
    </recommendedName>
</protein>
<dbReference type="EMBL" id="AVCI01000004">
    <property type="protein sequence ID" value="KFN43883.1"/>
    <property type="molecule type" value="Genomic_DNA"/>
</dbReference>
<dbReference type="InterPro" id="IPR011006">
    <property type="entry name" value="CheY-like_superfamily"/>
</dbReference>
<dbReference type="GO" id="GO:0005524">
    <property type="term" value="F:ATP binding"/>
    <property type="evidence" value="ECO:0007669"/>
    <property type="project" value="UniProtKB-KW"/>
</dbReference>
<reference evidence="9 10" key="1">
    <citation type="submission" date="2013-09" db="EMBL/GenBank/DDBJ databases">
        <title>Genome sequencing of Arenimonas oryziterrae.</title>
        <authorList>
            <person name="Chen F."/>
            <person name="Wang G."/>
        </authorList>
    </citation>
    <scope>NUCLEOTIDE SEQUENCE [LARGE SCALE GENOMIC DNA]</scope>
    <source>
        <strain evidence="9 10">YC6267</strain>
    </source>
</reference>
<evidence type="ECO:0000259" key="8">
    <source>
        <dbReference type="PROSITE" id="PS50110"/>
    </source>
</evidence>
<organism evidence="9 10">
    <name type="scientific">Arenimonas oryziterrae DSM 21050 = YC6267</name>
    <dbReference type="NCBI Taxonomy" id="1121015"/>
    <lineage>
        <taxon>Bacteria</taxon>
        <taxon>Pseudomonadati</taxon>
        <taxon>Pseudomonadota</taxon>
        <taxon>Gammaproteobacteria</taxon>
        <taxon>Lysobacterales</taxon>
        <taxon>Lysobacteraceae</taxon>
        <taxon>Arenimonas</taxon>
    </lineage>
</organism>
<dbReference type="FunFam" id="3.40.50.300:FF:000006">
    <property type="entry name" value="DNA-binding transcriptional regulator NtrC"/>
    <property type="match status" value="1"/>
</dbReference>
<evidence type="ECO:0000256" key="5">
    <source>
        <dbReference type="ARBA" id="ARBA00023163"/>
    </source>
</evidence>
<dbReference type="Gene3D" id="1.10.8.60">
    <property type="match status" value="1"/>
</dbReference>
<dbReference type="Pfam" id="PF25601">
    <property type="entry name" value="AAA_lid_14"/>
    <property type="match status" value="1"/>
</dbReference>
<evidence type="ECO:0008006" key="11">
    <source>
        <dbReference type="Google" id="ProtNLM"/>
    </source>
</evidence>
<dbReference type="PROSITE" id="PS50045">
    <property type="entry name" value="SIGMA54_INTERACT_4"/>
    <property type="match status" value="1"/>
</dbReference>
<dbReference type="Pfam" id="PF00072">
    <property type="entry name" value="Response_reg"/>
    <property type="match status" value="1"/>
</dbReference>
<dbReference type="PROSITE" id="PS00676">
    <property type="entry name" value="SIGMA54_INTERACT_2"/>
    <property type="match status" value="1"/>
</dbReference>
<dbReference type="InterPro" id="IPR009057">
    <property type="entry name" value="Homeodomain-like_sf"/>
</dbReference>
<dbReference type="AlphaFoldDB" id="A0A091AUG5"/>
<name>A0A091AUG5_9GAMM</name>
<keyword evidence="3" id="KW-0805">Transcription regulation</keyword>
<evidence type="ECO:0000256" key="4">
    <source>
        <dbReference type="ARBA" id="ARBA00023125"/>
    </source>
</evidence>
<dbReference type="InterPro" id="IPR002197">
    <property type="entry name" value="HTH_Fis"/>
</dbReference>
<dbReference type="STRING" id="1121015.GCA_000420545_02054"/>
<dbReference type="Gene3D" id="3.40.50.2300">
    <property type="match status" value="1"/>
</dbReference>
<evidence type="ECO:0000259" key="7">
    <source>
        <dbReference type="PROSITE" id="PS50045"/>
    </source>
</evidence>
<dbReference type="Pfam" id="PF00158">
    <property type="entry name" value="Sigma54_activat"/>
    <property type="match status" value="1"/>
</dbReference>
<dbReference type="GO" id="GO:0043565">
    <property type="term" value="F:sequence-specific DNA binding"/>
    <property type="evidence" value="ECO:0007669"/>
    <property type="project" value="InterPro"/>
</dbReference>
<evidence type="ECO:0000313" key="10">
    <source>
        <dbReference type="Proteomes" id="UP000029385"/>
    </source>
</evidence>
<dbReference type="eggNOG" id="COG2204">
    <property type="taxonomic scope" value="Bacteria"/>
</dbReference>
<dbReference type="InterPro" id="IPR001789">
    <property type="entry name" value="Sig_transdc_resp-reg_receiver"/>
</dbReference>
<dbReference type="InterPro" id="IPR058031">
    <property type="entry name" value="AAA_lid_NorR"/>
</dbReference>
<keyword evidence="10" id="KW-1185">Reference proteome</keyword>
<dbReference type="SUPFAM" id="SSF52540">
    <property type="entry name" value="P-loop containing nucleoside triphosphate hydrolases"/>
    <property type="match status" value="1"/>
</dbReference>
<evidence type="ECO:0000256" key="3">
    <source>
        <dbReference type="ARBA" id="ARBA00023015"/>
    </source>
</evidence>
<dbReference type="Gene3D" id="3.40.50.300">
    <property type="entry name" value="P-loop containing nucleotide triphosphate hydrolases"/>
    <property type="match status" value="1"/>
</dbReference>
<comment type="caution">
    <text evidence="9">The sequence shown here is derived from an EMBL/GenBank/DDBJ whole genome shotgun (WGS) entry which is preliminary data.</text>
</comment>
<dbReference type="SMART" id="SM00448">
    <property type="entry name" value="REC"/>
    <property type="match status" value="1"/>
</dbReference>
<dbReference type="SMART" id="SM00382">
    <property type="entry name" value="AAA"/>
    <property type="match status" value="1"/>
</dbReference>
<feature type="domain" description="Sigma-54 factor interaction" evidence="7">
    <location>
        <begin position="174"/>
        <end position="403"/>
    </location>
</feature>
<keyword evidence="1" id="KW-0547">Nucleotide-binding</keyword>
<dbReference type="InterPro" id="IPR002078">
    <property type="entry name" value="Sigma_54_int"/>
</dbReference>
<accession>A0A091AUG5</accession>
<dbReference type="CDD" id="cd00009">
    <property type="entry name" value="AAA"/>
    <property type="match status" value="1"/>
</dbReference>
<gene>
    <name evidence="9" type="ORF">N789_08015</name>
</gene>